<evidence type="ECO:0000313" key="9">
    <source>
        <dbReference type="Proteomes" id="UP000012024"/>
    </source>
</evidence>
<dbReference type="GO" id="GO:0004177">
    <property type="term" value="F:aminopeptidase activity"/>
    <property type="evidence" value="ECO:0007669"/>
    <property type="project" value="UniProtKB-KW"/>
</dbReference>
<protein>
    <recommendedName>
        <fullName evidence="4">Isoaspartyl peptidase</fullName>
    </recommendedName>
</protein>
<dbReference type="PATRIC" id="fig|1137281.3.peg.371"/>
<keyword evidence="3" id="KW-0068">Autocatalytic cleavage</keyword>
<dbReference type="PANTHER" id="PTHR10188">
    <property type="entry name" value="L-ASPARAGINASE"/>
    <property type="match status" value="1"/>
</dbReference>
<dbReference type="CDD" id="cd04701">
    <property type="entry name" value="Asparaginase_2"/>
    <property type="match status" value="1"/>
</dbReference>
<keyword evidence="1" id="KW-0645">Protease</keyword>
<feature type="binding site" evidence="6">
    <location>
        <begin position="292"/>
        <end position="295"/>
    </location>
    <ligand>
        <name>substrate</name>
    </ligand>
</feature>
<evidence type="ECO:0000256" key="6">
    <source>
        <dbReference type="PIRSR" id="PIRSR600246-2"/>
    </source>
</evidence>
<evidence type="ECO:0000256" key="1">
    <source>
        <dbReference type="ARBA" id="ARBA00022670"/>
    </source>
</evidence>
<evidence type="ECO:0000313" key="8">
    <source>
        <dbReference type="EMBL" id="EMQ95881.1"/>
    </source>
</evidence>
<evidence type="ECO:0000256" key="2">
    <source>
        <dbReference type="ARBA" id="ARBA00022801"/>
    </source>
</evidence>
<dbReference type="InterPro" id="IPR000246">
    <property type="entry name" value="Peptidase_T2"/>
</dbReference>
<evidence type="ECO:0000256" key="4">
    <source>
        <dbReference type="ARBA" id="ARBA00069124"/>
    </source>
</evidence>
<keyword evidence="8" id="KW-0031">Aminopeptidase</keyword>
<dbReference type="PROSITE" id="PS51257">
    <property type="entry name" value="PROKAR_LIPOPROTEIN"/>
    <property type="match status" value="1"/>
</dbReference>
<dbReference type="InterPro" id="IPR029055">
    <property type="entry name" value="Ntn_hydrolases_N"/>
</dbReference>
<accession>M7MLC3</accession>
<dbReference type="PANTHER" id="PTHR10188:SF6">
    <property type="entry name" value="N(4)-(BETA-N-ACETYLGLUCOSAMINYL)-L-ASPARAGINASE"/>
    <property type="match status" value="1"/>
</dbReference>
<dbReference type="RefSeq" id="WP_007647161.1">
    <property type="nucleotide sequence ID" value="NZ_ANLA01000004.1"/>
</dbReference>
<dbReference type="SUPFAM" id="SSF56235">
    <property type="entry name" value="N-terminal nucleophile aminohydrolases (Ntn hydrolases)"/>
    <property type="match status" value="1"/>
</dbReference>
<dbReference type="GO" id="GO:0006508">
    <property type="term" value="P:proteolysis"/>
    <property type="evidence" value="ECO:0007669"/>
    <property type="project" value="UniProtKB-KW"/>
</dbReference>
<feature type="binding site" evidence="6">
    <location>
        <begin position="269"/>
        <end position="272"/>
    </location>
    <ligand>
        <name>substrate</name>
    </ligand>
</feature>
<dbReference type="FunFam" id="3.60.20.30:FF:000001">
    <property type="entry name" value="Isoaspartyl peptidase/L-asparaginase"/>
    <property type="match status" value="1"/>
</dbReference>
<dbReference type="Proteomes" id="UP000012024">
    <property type="component" value="Unassembled WGS sequence"/>
</dbReference>
<dbReference type="GeneID" id="98640304"/>
<evidence type="ECO:0000256" key="5">
    <source>
        <dbReference type="PIRSR" id="PIRSR600246-1"/>
    </source>
</evidence>
<dbReference type="AlphaFoldDB" id="M7MLC3"/>
<proteinExistence type="predicted"/>
<comment type="caution">
    <text evidence="8">The sequence shown here is derived from an EMBL/GenBank/DDBJ whole genome shotgun (WGS) entry which is preliminary data.</text>
</comment>
<evidence type="ECO:0000256" key="3">
    <source>
        <dbReference type="ARBA" id="ARBA00022813"/>
    </source>
</evidence>
<dbReference type="GO" id="GO:0016811">
    <property type="term" value="F:hydrolase activity, acting on carbon-nitrogen (but not peptide) bonds, in linear amides"/>
    <property type="evidence" value="ECO:0007669"/>
    <property type="project" value="UniProtKB-ARBA"/>
</dbReference>
<organism evidence="8 9">
    <name type="scientific">Xanthomarina gelatinilytica</name>
    <dbReference type="NCBI Taxonomy" id="1137281"/>
    <lineage>
        <taxon>Bacteria</taxon>
        <taxon>Pseudomonadati</taxon>
        <taxon>Bacteroidota</taxon>
        <taxon>Flavobacteriia</taxon>
        <taxon>Flavobacteriales</taxon>
        <taxon>Flavobacteriaceae</taxon>
        <taxon>Xanthomarina</taxon>
    </lineage>
</organism>
<keyword evidence="2" id="KW-0378">Hydrolase</keyword>
<evidence type="ECO:0000256" key="7">
    <source>
        <dbReference type="PIRSR" id="PIRSR600246-3"/>
    </source>
</evidence>
<dbReference type="Pfam" id="PF01112">
    <property type="entry name" value="Asparaginase_2"/>
    <property type="match status" value="1"/>
</dbReference>
<dbReference type="OrthoDB" id="9780217at2"/>
<keyword evidence="9" id="KW-1185">Reference proteome</keyword>
<feature type="active site" description="Nucleophile" evidence="5">
    <location>
        <position position="241"/>
    </location>
</feature>
<dbReference type="eggNOG" id="COG1446">
    <property type="taxonomic scope" value="Bacteria"/>
</dbReference>
<sequence length="375" mass="40309">MKKYLYFLSIFVVLFGCKNEEELKALSNSRQMSKDSLEVSKDTTTVQINEFAIVIHGGAGNILKENMPDAYEASVKSKLEEAIRVGYEILKNGGSSLDAVEKTINVLEDSPLFNAGKGAVFTNAETNELDASIMDGSTLNAGASAGTKTVKNPINLARAVMEASPHVMLAGHGADVFAKEQGLEIVDPSYFYTERSFKSLQRVKEYENKKPATDQANTGADKANRKTAFYDAAIKNSKFGTVGCVALDKKGNLAAGTSTGGMTNKRWGRVGDAPIIGAGTYANNNTCAVSSTGWGEFFIRAMVAHDISALMDYKGLSLEQAAKEVIQNKVPELGGDGGIIAVDKNGNMVMEFNTSGMYRASMNDKGELYIGIYNE</sequence>
<dbReference type="EMBL" id="ANLA01000004">
    <property type="protein sequence ID" value="EMQ95881.1"/>
    <property type="molecule type" value="Genomic_DNA"/>
</dbReference>
<reference evidence="8 9" key="1">
    <citation type="submission" date="2012-12" db="EMBL/GenBank/DDBJ databases">
        <title>Genome assembly of Formosa sp. AK20.</title>
        <authorList>
            <person name="Kumar R."/>
            <person name="Khatri I."/>
            <person name="Vaidya B."/>
            <person name="Subramanian S."/>
            <person name="Pinnaka A."/>
        </authorList>
    </citation>
    <scope>NUCLEOTIDE SEQUENCE [LARGE SCALE GENOMIC DNA]</scope>
    <source>
        <strain evidence="8 9">AK20</strain>
    </source>
</reference>
<dbReference type="Gene3D" id="3.60.20.30">
    <property type="entry name" value="(Glycosyl)asparaginase"/>
    <property type="match status" value="1"/>
</dbReference>
<name>M7MLC3_9FLAO</name>
<feature type="site" description="Cleavage; by autolysis" evidence="7">
    <location>
        <begin position="240"/>
        <end position="241"/>
    </location>
</feature>
<gene>
    <name evidence="8" type="ORF">D778_01771</name>
</gene>